<dbReference type="Proteomes" id="UP001193389">
    <property type="component" value="Chromosome"/>
</dbReference>
<dbReference type="KEGG" id="anf:AQPE_0622"/>
<dbReference type="GO" id="GO:0046491">
    <property type="term" value="P:L-methylmalonyl-CoA metabolic process"/>
    <property type="evidence" value="ECO:0007669"/>
    <property type="project" value="TreeGrafter"/>
</dbReference>
<dbReference type="SUPFAM" id="SSF54593">
    <property type="entry name" value="Glyoxalase/Bleomycin resistance protein/Dihydroxybiphenyl dioxygenase"/>
    <property type="match status" value="1"/>
</dbReference>
<dbReference type="CDD" id="cd06587">
    <property type="entry name" value="VOC"/>
    <property type="match status" value="1"/>
</dbReference>
<dbReference type="GO" id="GO:0046872">
    <property type="term" value="F:metal ion binding"/>
    <property type="evidence" value="ECO:0007669"/>
    <property type="project" value="UniProtKB-KW"/>
</dbReference>
<dbReference type="InterPro" id="IPR004360">
    <property type="entry name" value="Glyas_Fos-R_dOase_dom"/>
</dbReference>
<dbReference type="InterPro" id="IPR051785">
    <property type="entry name" value="MMCE/EMCE_epimerase"/>
</dbReference>
<dbReference type="AlphaFoldDB" id="A0A5K7S4K7"/>
<feature type="domain" description="VOC" evidence="2">
    <location>
        <begin position="11"/>
        <end position="139"/>
    </location>
</feature>
<proteinExistence type="predicted"/>
<dbReference type="InterPro" id="IPR029068">
    <property type="entry name" value="Glyas_Bleomycin-R_OHBP_Dase"/>
</dbReference>
<evidence type="ECO:0000256" key="1">
    <source>
        <dbReference type="ARBA" id="ARBA00022723"/>
    </source>
</evidence>
<dbReference type="GO" id="GO:0004493">
    <property type="term" value="F:methylmalonyl-CoA epimerase activity"/>
    <property type="evidence" value="ECO:0007669"/>
    <property type="project" value="TreeGrafter"/>
</dbReference>
<organism evidence="3 4">
    <name type="scientific">Aquipluma nitroreducens</name>
    <dbReference type="NCBI Taxonomy" id="2010828"/>
    <lineage>
        <taxon>Bacteria</taxon>
        <taxon>Pseudomonadati</taxon>
        <taxon>Bacteroidota</taxon>
        <taxon>Bacteroidia</taxon>
        <taxon>Marinilabiliales</taxon>
        <taxon>Prolixibacteraceae</taxon>
        <taxon>Aquipluma</taxon>
    </lineage>
</organism>
<dbReference type="Pfam" id="PF00903">
    <property type="entry name" value="Glyoxalase"/>
    <property type="match status" value="1"/>
</dbReference>
<evidence type="ECO:0000313" key="4">
    <source>
        <dbReference type="Proteomes" id="UP001193389"/>
    </source>
</evidence>
<dbReference type="PANTHER" id="PTHR43048">
    <property type="entry name" value="METHYLMALONYL-COA EPIMERASE"/>
    <property type="match status" value="1"/>
</dbReference>
<dbReference type="PANTHER" id="PTHR43048:SF3">
    <property type="entry name" value="METHYLMALONYL-COA EPIMERASE, MITOCHONDRIAL"/>
    <property type="match status" value="1"/>
</dbReference>
<reference evidence="3" key="1">
    <citation type="journal article" date="2020" name="Int. J. Syst. Evol. Microbiol.">
        <title>Aquipluma nitroreducens gen. nov. sp. nov., a novel facultatively anaerobic bacterium isolated from a freshwater lake.</title>
        <authorList>
            <person name="Watanabe M."/>
            <person name="Kojima H."/>
            <person name="Fukui M."/>
        </authorList>
    </citation>
    <scope>NUCLEOTIDE SEQUENCE</scope>
    <source>
        <strain evidence="3">MeG22</strain>
    </source>
</reference>
<gene>
    <name evidence="3" type="ORF">AQPE_0622</name>
</gene>
<dbReference type="Gene3D" id="3.10.180.10">
    <property type="entry name" value="2,3-Dihydroxybiphenyl 1,2-Dioxygenase, domain 1"/>
    <property type="match status" value="1"/>
</dbReference>
<keyword evidence="1" id="KW-0479">Metal-binding</keyword>
<dbReference type="InterPro" id="IPR018146">
    <property type="entry name" value="Glyoxalase_1_CS"/>
</dbReference>
<name>A0A5K7S4K7_9BACT</name>
<dbReference type="RefSeq" id="WP_318349555.1">
    <property type="nucleotide sequence ID" value="NZ_AP018694.1"/>
</dbReference>
<keyword evidence="3" id="KW-0456">Lyase</keyword>
<evidence type="ECO:0000313" key="3">
    <source>
        <dbReference type="EMBL" id="BBE16483.1"/>
    </source>
</evidence>
<protein>
    <submittedName>
        <fullName evidence="3">Lactoylglutathione lyase and related lyases</fullName>
    </submittedName>
</protein>
<sequence length="140" mass="16183">MEKQLQDLINHLQHIGIPVSDIAASEAFYNQLGFSKVMQSTFDEDGESGTCIMLKNKNLILELYQLPDKKLKEIRERKDGHIDHITFDVDDIDMTFNLLKSSSFKVIEEQPVFLPFWSNGCKYFNILGPDGERLEFNQIL</sequence>
<dbReference type="GO" id="GO:0004462">
    <property type="term" value="F:lactoylglutathione lyase activity"/>
    <property type="evidence" value="ECO:0007669"/>
    <property type="project" value="InterPro"/>
</dbReference>
<keyword evidence="4" id="KW-1185">Reference proteome</keyword>
<accession>A0A5K7S4K7</accession>
<evidence type="ECO:0000259" key="2">
    <source>
        <dbReference type="PROSITE" id="PS51819"/>
    </source>
</evidence>
<dbReference type="PROSITE" id="PS00934">
    <property type="entry name" value="GLYOXALASE_I_1"/>
    <property type="match status" value="1"/>
</dbReference>
<dbReference type="InterPro" id="IPR037523">
    <property type="entry name" value="VOC_core"/>
</dbReference>
<dbReference type="PROSITE" id="PS51819">
    <property type="entry name" value="VOC"/>
    <property type="match status" value="1"/>
</dbReference>
<dbReference type="EMBL" id="AP018694">
    <property type="protein sequence ID" value="BBE16483.1"/>
    <property type="molecule type" value="Genomic_DNA"/>
</dbReference>